<reference evidence="1" key="2">
    <citation type="submission" date="2016-06" db="EMBL/GenBank/DDBJ databases">
        <title>The genome of a short-lived fish provides insights into sex chromosome evolution and the genetic control of aging.</title>
        <authorList>
            <person name="Reichwald K."/>
            <person name="Felder M."/>
            <person name="Petzold A."/>
            <person name="Koch P."/>
            <person name="Groth M."/>
            <person name="Platzer M."/>
        </authorList>
    </citation>
    <scope>NUCLEOTIDE SEQUENCE</scope>
    <source>
        <tissue evidence="1">Brain</tissue>
    </source>
</reference>
<feature type="non-terminal residue" evidence="1">
    <location>
        <position position="115"/>
    </location>
</feature>
<feature type="non-terminal residue" evidence="1">
    <location>
        <position position="1"/>
    </location>
</feature>
<dbReference type="EMBL" id="HADX01001208">
    <property type="protein sequence ID" value="SBP23440.1"/>
    <property type="molecule type" value="Transcribed_RNA"/>
</dbReference>
<organism evidence="1">
    <name type="scientific">Iconisemion striatum</name>
    <dbReference type="NCBI Taxonomy" id="60296"/>
    <lineage>
        <taxon>Eukaryota</taxon>
        <taxon>Metazoa</taxon>
        <taxon>Chordata</taxon>
        <taxon>Craniata</taxon>
        <taxon>Vertebrata</taxon>
        <taxon>Euteleostomi</taxon>
        <taxon>Actinopterygii</taxon>
        <taxon>Neopterygii</taxon>
        <taxon>Teleostei</taxon>
        <taxon>Neoteleostei</taxon>
        <taxon>Acanthomorphata</taxon>
        <taxon>Ovalentaria</taxon>
        <taxon>Atherinomorphae</taxon>
        <taxon>Cyprinodontiformes</taxon>
        <taxon>Nothobranchiidae</taxon>
        <taxon>Iconisemion</taxon>
    </lineage>
</organism>
<protein>
    <submittedName>
        <fullName evidence="1">Erythrocyte membrane protein band 4.1b (Elliptocytosis 1, RH-linked)</fullName>
    </submittedName>
</protein>
<proteinExistence type="predicted"/>
<gene>
    <name evidence="1" type="primary">EPB41B</name>
</gene>
<name>A0A1A7Y0B4_9TELE</name>
<reference evidence="1" key="1">
    <citation type="submission" date="2016-05" db="EMBL/GenBank/DDBJ databases">
        <authorList>
            <person name="Lavstsen T."/>
            <person name="Jespersen J.S."/>
        </authorList>
    </citation>
    <scope>NUCLEOTIDE SEQUENCE</scope>
    <source>
        <tissue evidence="1">Brain</tissue>
    </source>
</reference>
<evidence type="ECO:0000313" key="1">
    <source>
        <dbReference type="EMBL" id="SBP23440.1"/>
    </source>
</evidence>
<dbReference type="AlphaFoldDB" id="A0A1A7Y0B4"/>
<sequence>WLSMSSHLPRLTGGFRRRSRHVHTLTEAETDYLQNHSLSLSSVICHENSLNCMPPFLQFMSSVAQSVLPARDHTVTVFLSFRVCALVPFAKVQRLKLLTRKPAVIWVFQTRPVPL</sequence>
<accession>A0A1A7Y0B4</accession>